<dbReference type="EMBL" id="ACJN02000001">
    <property type="protein sequence ID" value="EFI36251.1"/>
    <property type="molecule type" value="Genomic_DNA"/>
</dbReference>
<comment type="caution">
    <text evidence="1">The sequence shown here is derived from an EMBL/GenBank/DDBJ whole genome shotgun (WGS) entry which is preliminary data.</text>
</comment>
<evidence type="ECO:0000313" key="2">
    <source>
        <dbReference type="Proteomes" id="UP000005496"/>
    </source>
</evidence>
<keyword evidence="2" id="KW-1185">Reference proteome</keyword>
<proteinExistence type="predicted"/>
<reference evidence="1" key="1">
    <citation type="submission" date="2010-05" db="EMBL/GenBank/DDBJ databases">
        <title>The draft genome of Desulfonatronospira thiodismutans ASO3-1.</title>
        <authorList>
            <consortium name="US DOE Joint Genome Institute (JGI-PGF)"/>
            <person name="Lucas S."/>
            <person name="Copeland A."/>
            <person name="Lapidus A."/>
            <person name="Cheng J.-F."/>
            <person name="Bruce D."/>
            <person name="Goodwin L."/>
            <person name="Pitluck S."/>
            <person name="Chertkov O."/>
            <person name="Brettin T."/>
            <person name="Detter J.C."/>
            <person name="Han C."/>
            <person name="Land M.L."/>
            <person name="Hauser L."/>
            <person name="Kyrpides N."/>
            <person name="Mikhailova N."/>
            <person name="Muyzer G."/>
            <person name="Woyke T."/>
        </authorList>
    </citation>
    <scope>NUCLEOTIDE SEQUENCE [LARGE SCALE GENOMIC DNA]</scope>
    <source>
        <strain evidence="1">ASO3-1</strain>
    </source>
</reference>
<evidence type="ECO:0000313" key="1">
    <source>
        <dbReference type="EMBL" id="EFI36251.1"/>
    </source>
</evidence>
<dbReference type="AlphaFoldDB" id="D6SK48"/>
<protein>
    <submittedName>
        <fullName evidence="1">Uncharacterized protein</fullName>
    </submittedName>
</protein>
<gene>
    <name evidence="1" type="ORF">Dthio_PD3710</name>
</gene>
<accession>D6SK48</accession>
<sequence>MTLVSLAAKRDDEDLYTLRQARNVNIIFTHRVKRGV</sequence>
<name>D6SK48_9BACT</name>
<dbReference type="Proteomes" id="UP000005496">
    <property type="component" value="Unassembled WGS sequence"/>
</dbReference>
<organism evidence="1 2">
    <name type="scientific">Desulfonatronospira thiodismutans ASO3-1</name>
    <dbReference type="NCBI Taxonomy" id="555779"/>
    <lineage>
        <taxon>Bacteria</taxon>
        <taxon>Pseudomonadati</taxon>
        <taxon>Thermodesulfobacteriota</taxon>
        <taxon>Desulfovibrionia</taxon>
        <taxon>Desulfovibrionales</taxon>
        <taxon>Desulfonatronovibrionaceae</taxon>
        <taxon>Desulfonatronospira</taxon>
    </lineage>
</organism>